<dbReference type="RefSeq" id="WP_077349789.1">
    <property type="nucleotide sequence ID" value="NZ_CP019607.1"/>
</dbReference>
<dbReference type="InterPro" id="IPR025402">
    <property type="entry name" value="DMP19_C"/>
</dbReference>
<dbReference type="AlphaFoldDB" id="A0A1Q2CXY8"/>
<organism evidence="2 3">
    <name type="scientific">Tessaracoccus flavescens</name>
    <dbReference type="NCBI Taxonomy" id="399497"/>
    <lineage>
        <taxon>Bacteria</taxon>
        <taxon>Bacillati</taxon>
        <taxon>Actinomycetota</taxon>
        <taxon>Actinomycetes</taxon>
        <taxon>Propionibacteriales</taxon>
        <taxon>Propionibacteriaceae</taxon>
        <taxon>Tessaracoccus</taxon>
    </lineage>
</organism>
<evidence type="ECO:0000259" key="1">
    <source>
        <dbReference type="Pfam" id="PF14300"/>
    </source>
</evidence>
<sequence length="269" mass="29271">MSEPLAPLLVSSESIASDDPYDVILTNIEVVNALAELLAPDELVQDALVSYYTDFYQAQVANGGFAQFVFNSGWSPLVVDAVAAGLEAMEAPRHAAVFAQARAAVDALSEDELQEFFESELFGENETRDRLDAAAEGFDDAEDDLVLRNSAFLRSRPDLVVLPEAELGEAIEQVFAALPDRAEREEALDNMPQPDYVQLIEALCEASGQDLDRITAGSPSGDGSVIWYFLTDKGLHFYKVIGDEAVMFDGETEEERARVNVAEVVTPVG</sequence>
<evidence type="ECO:0000313" key="2">
    <source>
        <dbReference type="EMBL" id="AQP50953.1"/>
    </source>
</evidence>
<name>A0A1Q2CXY8_9ACTN</name>
<dbReference type="Proteomes" id="UP000188235">
    <property type="component" value="Chromosome"/>
</dbReference>
<proteinExistence type="predicted"/>
<accession>A0A1Q2CXY8</accession>
<feature type="domain" description="DNA mimic protein DMP19 C-terminal" evidence="1">
    <location>
        <begin position="42"/>
        <end position="155"/>
    </location>
</feature>
<evidence type="ECO:0000313" key="3">
    <source>
        <dbReference type="Proteomes" id="UP000188235"/>
    </source>
</evidence>
<dbReference type="KEGG" id="tfa:BW733_09045"/>
<dbReference type="OrthoDB" id="3720724at2"/>
<dbReference type="Gene3D" id="1.20.1420.60">
    <property type="match status" value="1"/>
</dbReference>
<dbReference type="Pfam" id="PF14300">
    <property type="entry name" value="DMP19"/>
    <property type="match status" value="1"/>
</dbReference>
<reference evidence="2 3" key="1">
    <citation type="journal article" date="2008" name="Int. J. Syst. Evol. Microbiol.">
        <title>Tessaracoccus flavescens sp. nov., isolated from marine sediment.</title>
        <authorList>
            <person name="Lee D.W."/>
            <person name="Lee S.D."/>
        </authorList>
    </citation>
    <scope>NUCLEOTIDE SEQUENCE [LARGE SCALE GENOMIC DNA]</scope>
    <source>
        <strain evidence="2 3">SST-39T</strain>
    </source>
</reference>
<dbReference type="STRING" id="399497.BW733_09045"/>
<keyword evidence="3" id="KW-1185">Reference proteome</keyword>
<protein>
    <recommendedName>
        <fullName evidence="1">DNA mimic protein DMP19 C-terminal domain-containing protein</fullName>
    </recommendedName>
</protein>
<gene>
    <name evidence="2" type="ORF">BW733_09045</name>
</gene>
<dbReference type="EMBL" id="CP019607">
    <property type="protein sequence ID" value="AQP50953.1"/>
    <property type="molecule type" value="Genomic_DNA"/>
</dbReference>